<comment type="similarity">
    <text evidence="1 9">Belongs to the GHMP kinase family. IspE subfamily.</text>
</comment>
<evidence type="ECO:0000256" key="7">
    <source>
        <dbReference type="ARBA" id="ARBA00022840"/>
    </source>
</evidence>
<feature type="active site" evidence="9">
    <location>
        <position position="155"/>
    </location>
</feature>
<comment type="caution">
    <text evidence="12">The sequence shown here is derived from an EMBL/GenBank/DDBJ whole genome shotgun (WGS) entry which is preliminary data.</text>
</comment>
<sequence>MSPTSLSVVSDAVRVRVPAKVNLHLGVGPLRADGYHDLVTVFQALSIYDDVSVAPATTLSVSVTRDSGRGSGSRDVSDIPVDNTNLAARAAIALGEYVGREPAVSIDIVKRIPVAGGMAGGSADAAATLVALAALWKLDVDRAELVELAAGLGSDVPFSLRGGTALGTGRGERLVPVLARGDLHWVLALARDGLSTPAVYHELDRLRDNGSHDVPEGDVDPETAHPDALISALASGDANAVASHLHNDLQRAALSLQPTLRRTLRAGVDAGALAGIVSGSGPTCAFLCADDVSAVNVAAELSGAGVARAVRTASGPVPGARVTDE</sequence>
<dbReference type="Pfam" id="PF08544">
    <property type="entry name" value="GHMP_kinases_C"/>
    <property type="match status" value="1"/>
</dbReference>
<dbReference type="SUPFAM" id="SSF55060">
    <property type="entry name" value="GHMP Kinase, C-terminal domain"/>
    <property type="match status" value="1"/>
</dbReference>
<dbReference type="EC" id="2.7.1.148" evidence="2 9"/>
<keyword evidence="7 9" id="KW-0067">ATP-binding</keyword>
<organism evidence="12 13">
    <name type="scientific">Gordonia jacobaea</name>
    <dbReference type="NCBI Taxonomy" id="122202"/>
    <lineage>
        <taxon>Bacteria</taxon>
        <taxon>Bacillati</taxon>
        <taxon>Actinomycetota</taxon>
        <taxon>Actinomycetes</taxon>
        <taxon>Mycobacteriales</taxon>
        <taxon>Gordoniaceae</taxon>
        <taxon>Gordonia</taxon>
    </lineage>
</organism>
<dbReference type="InterPro" id="IPR004424">
    <property type="entry name" value="IspE"/>
</dbReference>
<dbReference type="PIRSF" id="PIRSF010376">
    <property type="entry name" value="IspE"/>
    <property type="match status" value="1"/>
</dbReference>
<evidence type="ECO:0000259" key="10">
    <source>
        <dbReference type="Pfam" id="PF00288"/>
    </source>
</evidence>
<dbReference type="RefSeq" id="WP_049697976.1">
    <property type="nucleotide sequence ID" value="NZ_LDTZ01000014.1"/>
</dbReference>
<feature type="domain" description="GHMP kinase N-terminal" evidence="10">
    <location>
        <begin position="85"/>
        <end position="163"/>
    </location>
</feature>
<dbReference type="PANTHER" id="PTHR43527">
    <property type="entry name" value="4-DIPHOSPHOCYTIDYL-2-C-METHYL-D-ERYTHRITOL KINASE, CHLOROPLASTIC"/>
    <property type="match status" value="1"/>
</dbReference>
<proteinExistence type="inferred from homology"/>
<dbReference type="InterPro" id="IPR036554">
    <property type="entry name" value="GHMP_kinase_C_sf"/>
</dbReference>
<gene>
    <name evidence="9" type="primary">ispE</name>
    <name evidence="12" type="ORF">ABW18_05810</name>
</gene>
<evidence type="ECO:0000256" key="3">
    <source>
        <dbReference type="ARBA" id="ARBA00017473"/>
    </source>
</evidence>
<dbReference type="Pfam" id="PF00288">
    <property type="entry name" value="GHMP_kinases_N"/>
    <property type="match status" value="1"/>
</dbReference>
<accession>A0ABR5IGR6</accession>
<evidence type="ECO:0000256" key="9">
    <source>
        <dbReference type="HAMAP-Rule" id="MF_00061"/>
    </source>
</evidence>
<dbReference type="SUPFAM" id="SSF54211">
    <property type="entry name" value="Ribosomal protein S5 domain 2-like"/>
    <property type="match status" value="1"/>
</dbReference>
<dbReference type="Gene3D" id="3.30.70.890">
    <property type="entry name" value="GHMP kinase, C-terminal domain"/>
    <property type="match status" value="1"/>
</dbReference>
<comment type="catalytic activity">
    <reaction evidence="9">
        <text>4-CDP-2-C-methyl-D-erythritol + ATP = 4-CDP-2-C-methyl-D-erythritol 2-phosphate + ADP + H(+)</text>
        <dbReference type="Rhea" id="RHEA:18437"/>
        <dbReference type="ChEBI" id="CHEBI:15378"/>
        <dbReference type="ChEBI" id="CHEBI:30616"/>
        <dbReference type="ChEBI" id="CHEBI:57823"/>
        <dbReference type="ChEBI" id="CHEBI:57919"/>
        <dbReference type="ChEBI" id="CHEBI:456216"/>
        <dbReference type="EC" id="2.7.1.148"/>
    </reaction>
</comment>
<name>A0ABR5IGR6_9ACTN</name>
<evidence type="ECO:0000256" key="1">
    <source>
        <dbReference type="ARBA" id="ARBA00009684"/>
    </source>
</evidence>
<comment type="function">
    <text evidence="9">Catalyzes the phosphorylation of the position 2 hydroxy group of 4-diphosphocytidyl-2C-methyl-D-erythritol.</text>
</comment>
<evidence type="ECO:0000256" key="8">
    <source>
        <dbReference type="ARBA" id="ARBA00032554"/>
    </source>
</evidence>
<evidence type="ECO:0000256" key="5">
    <source>
        <dbReference type="ARBA" id="ARBA00022741"/>
    </source>
</evidence>
<dbReference type="NCBIfam" id="TIGR00154">
    <property type="entry name" value="ispE"/>
    <property type="match status" value="1"/>
</dbReference>
<keyword evidence="6 9" id="KW-0418">Kinase</keyword>
<reference evidence="12 13" key="1">
    <citation type="submission" date="2015-05" db="EMBL/GenBank/DDBJ databases">
        <title>Draft genome sequence of the bacterium Gordonia jacobaea a new member of the Gordonia genus.</title>
        <authorList>
            <person name="Jimenez-Galisteo G."/>
            <person name="Dominguez A."/>
            <person name="Munoz E."/>
            <person name="Vinas M."/>
        </authorList>
    </citation>
    <scope>NUCLEOTIDE SEQUENCE [LARGE SCALE GENOMIC DNA]</scope>
    <source>
        <strain evidence="13">mv1</strain>
    </source>
</reference>
<dbReference type="EMBL" id="LDTZ01000014">
    <property type="protein sequence ID" value="KNA92769.1"/>
    <property type="molecule type" value="Genomic_DNA"/>
</dbReference>
<feature type="binding site" evidence="9">
    <location>
        <begin position="113"/>
        <end position="123"/>
    </location>
    <ligand>
        <name>ATP</name>
        <dbReference type="ChEBI" id="CHEBI:30616"/>
    </ligand>
</feature>
<evidence type="ECO:0000256" key="6">
    <source>
        <dbReference type="ARBA" id="ARBA00022777"/>
    </source>
</evidence>
<comment type="pathway">
    <text evidence="9">Isoprenoid biosynthesis; isopentenyl diphosphate biosynthesis via DXP pathway; isopentenyl diphosphate from 1-deoxy-D-xylulose 5-phosphate: step 3/6.</text>
</comment>
<protein>
    <recommendedName>
        <fullName evidence="3 9">4-diphosphocytidyl-2-C-methyl-D-erythritol kinase</fullName>
        <shortName evidence="9">CMK</shortName>
        <ecNumber evidence="2 9">2.7.1.148</ecNumber>
    </recommendedName>
    <alternativeName>
        <fullName evidence="8 9">4-(cytidine-5'-diphospho)-2-C-methyl-D-erythritol kinase</fullName>
    </alternativeName>
</protein>
<dbReference type="NCBIfam" id="NF002870">
    <property type="entry name" value="PRK03188.1"/>
    <property type="match status" value="1"/>
</dbReference>
<keyword evidence="13" id="KW-1185">Reference proteome</keyword>
<dbReference type="InterPro" id="IPR020568">
    <property type="entry name" value="Ribosomal_Su5_D2-typ_SF"/>
</dbReference>
<dbReference type="HAMAP" id="MF_00061">
    <property type="entry name" value="IspE"/>
    <property type="match status" value="1"/>
</dbReference>
<dbReference type="InterPro" id="IPR014721">
    <property type="entry name" value="Ribsml_uS5_D2-typ_fold_subgr"/>
</dbReference>
<keyword evidence="5 9" id="KW-0547">Nucleotide-binding</keyword>
<evidence type="ECO:0000256" key="4">
    <source>
        <dbReference type="ARBA" id="ARBA00022679"/>
    </source>
</evidence>
<evidence type="ECO:0000256" key="2">
    <source>
        <dbReference type="ARBA" id="ARBA00012052"/>
    </source>
</evidence>
<evidence type="ECO:0000313" key="13">
    <source>
        <dbReference type="Proteomes" id="UP000037247"/>
    </source>
</evidence>
<dbReference type="InterPro" id="IPR006204">
    <property type="entry name" value="GHMP_kinase_N_dom"/>
</dbReference>
<evidence type="ECO:0000313" key="12">
    <source>
        <dbReference type="EMBL" id="KNA92769.1"/>
    </source>
</evidence>
<feature type="domain" description="GHMP kinase C-terminal" evidence="11">
    <location>
        <begin position="229"/>
        <end position="304"/>
    </location>
</feature>
<evidence type="ECO:0000259" key="11">
    <source>
        <dbReference type="Pfam" id="PF08544"/>
    </source>
</evidence>
<dbReference type="GO" id="GO:0050515">
    <property type="term" value="F:4-(cytidine 5'-diphospho)-2-C-methyl-D-erythritol kinase activity"/>
    <property type="evidence" value="ECO:0007669"/>
    <property type="project" value="UniProtKB-EC"/>
</dbReference>
<dbReference type="Proteomes" id="UP000037247">
    <property type="component" value="Unassembled WGS sequence"/>
</dbReference>
<keyword evidence="9" id="KW-0414">Isoprene biosynthesis</keyword>
<keyword evidence="4 9" id="KW-0808">Transferase</keyword>
<dbReference type="PANTHER" id="PTHR43527:SF2">
    <property type="entry name" value="4-DIPHOSPHOCYTIDYL-2-C-METHYL-D-ERYTHRITOL KINASE, CHLOROPLASTIC"/>
    <property type="match status" value="1"/>
</dbReference>
<dbReference type="InterPro" id="IPR013750">
    <property type="entry name" value="GHMP_kinase_C_dom"/>
</dbReference>
<dbReference type="Gene3D" id="3.30.230.10">
    <property type="match status" value="1"/>
</dbReference>
<feature type="active site" evidence="9">
    <location>
        <position position="20"/>
    </location>
</feature>